<accession>A0A0D1DXK2</accession>
<organism evidence="2 3">
    <name type="scientific">Mycosarcoma maydis</name>
    <name type="common">Corn smut fungus</name>
    <name type="synonym">Ustilago maydis</name>
    <dbReference type="NCBI Taxonomy" id="5270"/>
    <lineage>
        <taxon>Eukaryota</taxon>
        <taxon>Fungi</taxon>
        <taxon>Dikarya</taxon>
        <taxon>Basidiomycota</taxon>
        <taxon>Ustilaginomycotina</taxon>
        <taxon>Ustilaginomycetes</taxon>
        <taxon>Ustilaginales</taxon>
        <taxon>Ustilaginaceae</taxon>
        <taxon>Mycosarcoma</taxon>
    </lineage>
</organism>
<feature type="region of interest" description="Disordered" evidence="1">
    <location>
        <begin position="527"/>
        <end position="560"/>
    </location>
</feature>
<dbReference type="OrthoDB" id="3358973at2759"/>
<gene>
    <name evidence="2" type="ORF">UMAG_12260</name>
</gene>
<protein>
    <submittedName>
        <fullName evidence="2">Uncharacterized protein</fullName>
    </submittedName>
</protein>
<dbReference type="RefSeq" id="XP_011391209.1">
    <property type="nucleotide sequence ID" value="XM_011392907.1"/>
</dbReference>
<dbReference type="GeneID" id="23568010"/>
<feature type="region of interest" description="Disordered" evidence="1">
    <location>
        <begin position="423"/>
        <end position="450"/>
    </location>
</feature>
<feature type="compositionally biased region" description="Basic and acidic residues" evidence="1">
    <location>
        <begin position="349"/>
        <end position="362"/>
    </location>
</feature>
<reference evidence="2 3" key="1">
    <citation type="journal article" date="2006" name="Nature">
        <title>Insights from the genome of the biotrophic fungal plant pathogen Ustilago maydis.</title>
        <authorList>
            <person name="Kamper J."/>
            <person name="Kahmann R."/>
            <person name="Bolker M."/>
            <person name="Ma L.J."/>
            <person name="Brefort T."/>
            <person name="Saville B.J."/>
            <person name="Banuett F."/>
            <person name="Kronstad J.W."/>
            <person name="Gold S.E."/>
            <person name="Muller O."/>
            <person name="Perlin M.H."/>
            <person name="Wosten H.A."/>
            <person name="de Vries R."/>
            <person name="Ruiz-Herrera J."/>
            <person name="Reynaga-Pena C.G."/>
            <person name="Snetselaar K."/>
            <person name="McCann M."/>
            <person name="Perez-Martin J."/>
            <person name="Feldbrugge M."/>
            <person name="Basse C.W."/>
            <person name="Steinberg G."/>
            <person name="Ibeas J.I."/>
            <person name="Holloman W."/>
            <person name="Guzman P."/>
            <person name="Farman M."/>
            <person name="Stajich J.E."/>
            <person name="Sentandreu R."/>
            <person name="Gonzalez-Prieto J.M."/>
            <person name="Kennell J.C."/>
            <person name="Molina L."/>
            <person name="Schirawski J."/>
            <person name="Mendoza-Mendoza A."/>
            <person name="Greilinger D."/>
            <person name="Munch K."/>
            <person name="Rossel N."/>
            <person name="Scherer M."/>
            <person name="Vranes M."/>
            <person name="Ladendorf O."/>
            <person name="Vincon V."/>
            <person name="Fuchs U."/>
            <person name="Sandrock B."/>
            <person name="Meng S."/>
            <person name="Ho E.C."/>
            <person name="Cahill M.J."/>
            <person name="Boyce K.J."/>
            <person name="Klose J."/>
            <person name="Klosterman S.J."/>
            <person name="Deelstra H.J."/>
            <person name="Ortiz-Castellanos L."/>
            <person name="Li W."/>
            <person name="Sanchez-Alonso P."/>
            <person name="Schreier P.H."/>
            <person name="Hauser-Hahn I."/>
            <person name="Vaupel M."/>
            <person name="Koopmann E."/>
            <person name="Friedrich G."/>
            <person name="Voss H."/>
            <person name="Schluter T."/>
            <person name="Margolis J."/>
            <person name="Platt D."/>
            <person name="Swimmer C."/>
            <person name="Gnirke A."/>
            <person name="Chen F."/>
            <person name="Vysotskaia V."/>
            <person name="Mannhaupt G."/>
            <person name="Guldener U."/>
            <person name="Munsterkotter M."/>
            <person name="Haase D."/>
            <person name="Oesterheld M."/>
            <person name="Mewes H.W."/>
            <person name="Mauceli E.W."/>
            <person name="DeCaprio D."/>
            <person name="Wade C.M."/>
            <person name="Butler J."/>
            <person name="Young S."/>
            <person name="Jaffe D.B."/>
            <person name="Calvo S."/>
            <person name="Nusbaum C."/>
            <person name="Galagan J."/>
            <person name="Birren B.W."/>
        </authorList>
    </citation>
    <scope>NUCLEOTIDE SEQUENCE [LARGE SCALE GENOMIC DNA]</scope>
    <source>
        <strain evidence="3">DSM 14603 / FGSC 9021 / UM521</strain>
    </source>
</reference>
<dbReference type="eggNOG" id="ENOG502SGNP">
    <property type="taxonomic scope" value="Eukaryota"/>
</dbReference>
<feature type="region of interest" description="Disordered" evidence="1">
    <location>
        <begin position="143"/>
        <end position="217"/>
    </location>
</feature>
<feature type="compositionally biased region" description="Polar residues" evidence="1">
    <location>
        <begin position="51"/>
        <end position="71"/>
    </location>
</feature>
<name>A0A0D1DXK2_MYCMD</name>
<feature type="compositionally biased region" description="Polar residues" evidence="1">
    <location>
        <begin position="532"/>
        <end position="542"/>
    </location>
</feature>
<evidence type="ECO:0000256" key="1">
    <source>
        <dbReference type="SAM" id="MobiDB-lite"/>
    </source>
</evidence>
<feature type="compositionally biased region" description="Polar residues" evidence="1">
    <location>
        <begin position="1"/>
        <end position="13"/>
    </location>
</feature>
<dbReference type="VEuPathDB" id="FungiDB:UMAG_12260"/>
<feature type="region of interest" description="Disordered" evidence="1">
    <location>
        <begin position="47"/>
        <end position="112"/>
    </location>
</feature>
<sequence length="586" mass="62918">MSTMTQVDPSSASHAVPSRHHLESDQQASKLSEISFASTLADAQHSHFNPALQSAGSTVNPPLPSTWSRSDYSVDPPPGSIEPAGRSSSSSASHKGKQPSNGHHIDPEHLKLGTIDETAAANVNAFTTDELYRSSANGYLRFDAGHHRQGRGRTDSADYSEPPYSPSTYPPTSEEDSEAKRVQQNLERWAAEERHRRKAQRSSKIGSNRNSAVSGASGITHRLSILRSAAFSGNMHNNLGAGPSSERLADAASASPSVSYTTAFTDRHREAIPRPTVTSSTGAPDAPRGLHRPASPSSFESSQSNGSPASEDHESNRILPRIGSRVPPATHGWHVGGGSAGDSDALDSVDSRHAHDPFRDPSQDDNFPAKRLSLKPTPTATRPIVTVGRASSIQRRALETSYKDAKGKGKGRSMPTIVATDTEAEAEEYGPGNASENPFSSSQDRSRDQDWLQRIRTTSTTIHQGGLDEEVAMEIAGSTNKMDTSGDLGESTLDTVVGARRAPARTSTSSSKFRELGISEGDDWIESVASGKAQQHGSTTSMRIPRRAQAGSDQDESRRPWWTELLCGCSRDQDDDEQAGRTNPME</sequence>
<feature type="compositionally biased region" description="Polar residues" evidence="1">
    <location>
        <begin position="202"/>
        <end position="214"/>
    </location>
</feature>
<dbReference type="EMBL" id="CM003153">
    <property type="protein sequence ID" value="KIS67235.1"/>
    <property type="molecule type" value="Genomic_DNA"/>
</dbReference>
<feature type="compositionally biased region" description="Low complexity" evidence="1">
    <location>
        <begin position="293"/>
        <end position="308"/>
    </location>
</feature>
<evidence type="ECO:0000313" key="3">
    <source>
        <dbReference type="Proteomes" id="UP000000561"/>
    </source>
</evidence>
<dbReference type="KEGG" id="uma:UMAG_12260"/>
<proteinExistence type="predicted"/>
<feature type="region of interest" description="Disordered" evidence="1">
    <location>
        <begin position="1"/>
        <end position="30"/>
    </location>
</feature>
<keyword evidence="3" id="KW-1185">Reference proteome</keyword>
<evidence type="ECO:0000313" key="2">
    <source>
        <dbReference type="EMBL" id="KIS67235.1"/>
    </source>
</evidence>
<dbReference type="AlphaFoldDB" id="A0A0D1DXK2"/>
<dbReference type="Proteomes" id="UP000000561">
    <property type="component" value="Chromosome 14"/>
</dbReference>
<dbReference type="InParanoid" id="A0A0D1DXK2"/>
<feature type="region of interest" description="Disordered" evidence="1">
    <location>
        <begin position="260"/>
        <end position="383"/>
    </location>
</feature>